<gene>
    <name evidence="3" type="ORF">GCM10008013_45110</name>
</gene>
<proteinExistence type="inferred from homology"/>
<keyword evidence="4" id="KW-1185">Reference proteome</keyword>
<evidence type="ECO:0000313" key="4">
    <source>
        <dbReference type="Proteomes" id="UP000659344"/>
    </source>
</evidence>
<reference evidence="4" key="1">
    <citation type="journal article" date="2019" name="Int. J. Syst. Evol. Microbiol.">
        <title>The Global Catalogue of Microorganisms (GCM) 10K type strain sequencing project: providing services to taxonomists for standard genome sequencing and annotation.</title>
        <authorList>
            <consortium name="The Broad Institute Genomics Platform"/>
            <consortium name="The Broad Institute Genome Sequencing Center for Infectious Disease"/>
            <person name="Wu L."/>
            <person name="Ma J."/>
        </authorList>
    </citation>
    <scope>NUCLEOTIDE SEQUENCE [LARGE SCALE GENOMIC DNA]</scope>
    <source>
        <strain evidence="4">CGMCC 1.12769</strain>
    </source>
</reference>
<dbReference type="InterPro" id="IPR011659">
    <property type="entry name" value="WD40"/>
</dbReference>
<dbReference type="InterPro" id="IPR011042">
    <property type="entry name" value="6-blade_b-propeller_TolB-like"/>
</dbReference>
<keyword evidence="2" id="KW-0812">Transmembrane</keyword>
<dbReference type="RefSeq" id="WP_188542150.1">
    <property type="nucleotide sequence ID" value="NZ_BMFT01000005.1"/>
</dbReference>
<dbReference type="SUPFAM" id="SSF82171">
    <property type="entry name" value="DPP6 N-terminal domain-like"/>
    <property type="match status" value="1"/>
</dbReference>
<keyword evidence="2" id="KW-0472">Membrane</keyword>
<dbReference type="EMBL" id="BMFT01000005">
    <property type="protein sequence ID" value="GGH37562.1"/>
    <property type="molecule type" value="Genomic_DNA"/>
</dbReference>
<dbReference type="Proteomes" id="UP000659344">
    <property type="component" value="Unassembled WGS sequence"/>
</dbReference>
<sequence>MNDEKQWNETVERLRRGLPVNEELKQELRESLLQEHNMKGKRGSSSIDTVKRHRSRWKFGALAIAIAGLCLFSTLWLSQRDTDKVEAASLHLFDQFSFDQQLGRENSAGMAEYEGTIYLPLNEDGLYVLSSSEYNKLIDGNINFVRVSPDGTQLVYVQEGSLYLYNIADESSRLLLLGGSDYGLLETPAWSPDGRNIMFVSRTQLKNEIDRETESSQGQIYELSLDNGTVRSIVKGQYPSYVAGQNGLFFERDHQIIYRDLKRGEEKVLDSGRYPAVSNDGSYVAYIKSQGDPVLEDVWIADTNFNTKKQMTQNELADAWENGELVEGKQQARYTFEQPTWSHDDQRLFVYKVFHTNTVFKKLVRFQIAASKPGPEDIVAGSIKALIYRDEEFAHTFFNYDPGYLKGTSPRQIGYRILGNGEVDGKTYVDAETYLSYLDPYYEIDKVRYVVTDTPTGYKISDMLQLDNITVAVWGDAAYRVVEGEKQGDPLMELKDIPHKGTWENGKLWSLLHVEEDHTLWFTVTRASGDQSELGLLRYDMESKQFTEVCTIEGASSSYLLQLDDTRQNVAISTELNGKPDLVIYHLPDHKMTILSEQIMGVKPKEVYTRFWNHGKLIFYADMDGREVFFSFDPQSGEVSAN</sequence>
<comment type="similarity">
    <text evidence="1">Belongs to the TolB family.</text>
</comment>
<evidence type="ECO:0000313" key="3">
    <source>
        <dbReference type="EMBL" id="GGH37562.1"/>
    </source>
</evidence>
<dbReference type="Gene3D" id="2.120.10.30">
    <property type="entry name" value="TolB, C-terminal domain"/>
    <property type="match status" value="1"/>
</dbReference>
<name>A0ABQ1YTX9_9BACL</name>
<organism evidence="3 4">
    <name type="scientific">Paenibacillus segetis</name>
    <dbReference type="NCBI Taxonomy" id="1325360"/>
    <lineage>
        <taxon>Bacteria</taxon>
        <taxon>Bacillati</taxon>
        <taxon>Bacillota</taxon>
        <taxon>Bacilli</taxon>
        <taxon>Bacillales</taxon>
        <taxon>Paenibacillaceae</taxon>
        <taxon>Paenibacillus</taxon>
    </lineage>
</organism>
<dbReference type="Pfam" id="PF07676">
    <property type="entry name" value="PD40"/>
    <property type="match status" value="1"/>
</dbReference>
<comment type="caution">
    <text evidence="3">The sequence shown here is derived from an EMBL/GenBank/DDBJ whole genome shotgun (WGS) entry which is preliminary data.</text>
</comment>
<accession>A0ABQ1YTX9</accession>
<dbReference type="PANTHER" id="PTHR36842">
    <property type="entry name" value="PROTEIN TOLB HOMOLOG"/>
    <property type="match status" value="1"/>
</dbReference>
<keyword evidence="2" id="KW-1133">Transmembrane helix</keyword>
<evidence type="ECO:0000256" key="1">
    <source>
        <dbReference type="ARBA" id="ARBA00009820"/>
    </source>
</evidence>
<evidence type="ECO:0000256" key="2">
    <source>
        <dbReference type="SAM" id="Phobius"/>
    </source>
</evidence>
<feature type="transmembrane region" description="Helical" evidence="2">
    <location>
        <begin position="59"/>
        <end position="77"/>
    </location>
</feature>
<protein>
    <submittedName>
        <fullName evidence="3">Uncharacterized protein</fullName>
    </submittedName>
</protein>